<evidence type="ECO:0000313" key="5">
    <source>
        <dbReference type="Proteomes" id="UP001501521"/>
    </source>
</evidence>
<evidence type="ECO:0000313" key="4">
    <source>
        <dbReference type="EMBL" id="GAA4891600.1"/>
    </source>
</evidence>
<dbReference type="PANTHER" id="PTHR43046:SF16">
    <property type="entry name" value="ADP-RIBOSE PYROPHOSPHATASE YJHB-RELATED"/>
    <property type="match status" value="1"/>
</dbReference>
<dbReference type="SUPFAM" id="SSF55811">
    <property type="entry name" value="Nudix"/>
    <property type="match status" value="1"/>
</dbReference>
<dbReference type="PANTHER" id="PTHR43046">
    <property type="entry name" value="GDP-MANNOSE MANNOSYL HYDROLASE"/>
    <property type="match status" value="1"/>
</dbReference>
<name>A0ABP9F2S0_9ACTN</name>
<dbReference type="InterPro" id="IPR015797">
    <property type="entry name" value="NUDIX_hydrolase-like_dom_sf"/>
</dbReference>
<dbReference type="InterPro" id="IPR000086">
    <property type="entry name" value="NUDIX_hydrolase_dom"/>
</dbReference>
<keyword evidence="5" id="KW-1185">Reference proteome</keyword>
<evidence type="ECO:0000256" key="2">
    <source>
        <dbReference type="ARBA" id="ARBA00022801"/>
    </source>
</evidence>
<dbReference type="PROSITE" id="PS00893">
    <property type="entry name" value="NUDIX_BOX"/>
    <property type="match status" value="1"/>
</dbReference>
<dbReference type="GO" id="GO:0016787">
    <property type="term" value="F:hydrolase activity"/>
    <property type="evidence" value="ECO:0007669"/>
    <property type="project" value="UniProtKB-KW"/>
</dbReference>
<dbReference type="PROSITE" id="PS51462">
    <property type="entry name" value="NUDIX"/>
    <property type="match status" value="1"/>
</dbReference>
<dbReference type="EMBL" id="BAABLV010000008">
    <property type="protein sequence ID" value="GAA4891600.1"/>
    <property type="molecule type" value="Genomic_DNA"/>
</dbReference>
<gene>
    <name evidence="4" type="ORF">GCM10025789_05660</name>
</gene>
<evidence type="ECO:0000256" key="1">
    <source>
        <dbReference type="ARBA" id="ARBA00001946"/>
    </source>
</evidence>
<dbReference type="Gene3D" id="3.90.79.10">
    <property type="entry name" value="Nucleoside Triphosphate Pyrophosphohydrolase"/>
    <property type="match status" value="1"/>
</dbReference>
<proteinExistence type="predicted"/>
<dbReference type="Pfam" id="PF00293">
    <property type="entry name" value="NUDIX"/>
    <property type="match status" value="1"/>
</dbReference>
<accession>A0ABP9F2S0</accession>
<comment type="caution">
    <text evidence="4">The sequence shown here is derived from an EMBL/GenBank/DDBJ whole genome shotgun (WGS) entry which is preliminary data.</text>
</comment>
<organism evidence="4 5">
    <name type="scientific">Tessaracoccus lubricantis</name>
    <dbReference type="NCBI Taxonomy" id="545543"/>
    <lineage>
        <taxon>Bacteria</taxon>
        <taxon>Bacillati</taxon>
        <taxon>Actinomycetota</taxon>
        <taxon>Actinomycetes</taxon>
        <taxon>Propionibacteriales</taxon>
        <taxon>Propionibacteriaceae</taxon>
        <taxon>Tessaracoccus</taxon>
    </lineage>
</organism>
<dbReference type="RefSeq" id="WP_345578672.1">
    <property type="nucleotide sequence ID" value="NZ_BAABLV010000008.1"/>
</dbReference>
<dbReference type="Proteomes" id="UP001501521">
    <property type="component" value="Unassembled WGS sequence"/>
</dbReference>
<protein>
    <submittedName>
        <fullName evidence="4">NUDIX hydrolase</fullName>
    </submittedName>
</protein>
<comment type="cofactor">
    <cofactor evidence="1">
        <name>Mg(2+)</name>
        <dbReference type="ChEBI" id="CHEBI:18420"/>
    </cofactor>
</comment>
<keyword evidence="2 4" id="KW-0378">Hydrolase</keyword>
<evidence type="ECO:0000259" key="3">
    <source>
        <dbReference type="PROSITE" id="PS51462"/>
    </source>
</evidence>
<dbReference type="InterPro" id="IPR020084">
    <property type="entry name" value="NUDIX_hydrolase_CS"/>
</dbReference>
<reference evidence="5" key="1">
    <citation type="journal article" date="2019" name="Int. J. Syst. Evol. Microbiol.">
        <title>The Global Catalogue of Microorganisms (GCM) 10K type strain sequencing project: providing services to taxonomists for standard genome sequencing and annotation.</title>
        <authorList>
            <consortium name="The Broad Institute Genomics Platform"/>
            <consortium name="The Broad Institute Genome Sequencing Center for Infectious Disease"/>
            <person name="Wu L."/>
            <person name="Ma J."/>
        </authorList>
    </citation>
    <scope>NUCLEOTIDE SEQUENCE [LARGE SCALE GENOMIC DNA]</scope>
    <source>
        <strain evidence="5">JCM 19125</strain>
    </source>
</reference>
<feature type="domain" description="Nudix hydrolase" evidence="3">
    <location>
        <begin position="1"/>
        <end position="128"/>
    </location>
</feature>
<sequence>MELIAWVILRDGGGRVLLARRCGTALADGLWNLPGGHIEDGEPAVVGAVREAEEEVGAGLAVANLAHVGLQRWAGGFNFFFESTAWQGSLAPGEATSELAWFALDALPDDCLPWLPAALHAHLVEGRFYVETLG</sequence>